<feature type="transmembrane region" description="Helical" evidence="1">
    <location>
        <begin position="6"/>
        <end position="26"/>
    </location>
</feature>
<dbReference type="Proteomes" id="UP000247459">
    <property type="component" value="Unassembled WGS sequence"/>
</dbReference>
<dbReference type="EMBL" id="PRLG01000039">
    <property type="protein sequence ID" value="PYY25155.1"/>
    <property type="molecule type" value="Genomic_DNA"/>
</dbReference>
<keyword evidence="1" id="KW-1133">Transmembrane helix</keyword>
<gene>
    <name evidence="2" type="ORF">PIL02S_06749</name>
</gene>
<comment type="caution">
    <text evidence="2">The sequence shown here is derived from an EMBL/GenBank/DDBJ whole genome shotgun (WGS) entry which is preliminary data.</text>
</comment>
<accession>A0A2W0C9X6</accession>
<keyword evidence="1" id="KW-0472">Membrane</keyword>
<reference evidence="2 3" key="1">
    <citation type="submission" date="2018-01" db="EMBL/GenBank/DDBJ databases">
        <title>Genome sequence of the PGP bacterium Paenibacillus illinoisensis E3.</title>
        <authorList>
            <person name="Rolli E."/>
            <person name="Marasco R."/>
            <person name="Bessem C."/>
            <person name="Michoud G."/>
            <person name="Gaiarsa S."/>
            <person name="Borin S."/>
            <person name="Daffonchio D."/>
        </authorList>
    </citation>
    <scope>NUCLEOTIDE SEQUENCE [LARGE SCALE GENOMIC DNA]</scope>
    <source>
        <strain evidence="2 3">E3</strain>
    </source>
</reference>
<evidence type="ECO:0000313" key="2">
    <source>
        <dbReference type="EMBL" id="PYY25155.1"/>
    </source>
</evidence>
<proteinExistence type="predicted"/>
<name>A0A2W0C9X6_9BACL</name>
<organism evidence="2 3">
    <name type="scientific">Paenibacillus illinoisensis</name>
    <dbReference type="NCBI Taxonomy" id="59845"/>
    <lineage>
        <taxon>Bacteria</taxon>
        <taxon>Bacillati</taxon>
        <taxon>Bacillota</taxon>
        <taxon>Bacilli</taxon>
        <taxon>Bacillales</taxon>
        <taxon>Paenibacillaceae</taxon>
        <taxon>Paenibacillus</taxon>
    </lineage>
</organism>
<evidence type="ECO:0000313" key="3">
    <source>
        <dbReference type="Proteomes" id="UP000247459"/>
    </source>
</evidence>
<evidence type="ECO:0000256" key="1">
    <source>
        <dbReference type="SAM" id="Phobius"/>
    </source>
</evidence>
<protein>
    <submittedName>
        <fullName evidence="2">Uncharacterized protein</fullName>
    </submittedName>
</protein>
<dbReference type="AlphaFoldDB" id="A0A2W0C9X6"/>
<sequence>MYWYKVYHLYGDLLLLSIFFVLIFVVKRF</sequence>
<keyword evidence="1" id="KW-0812">Transmembrane</keyword>